<reference evidence="1 2" key="1">
    <citation type="journal article" date="2021" name="Hortic Res">
        <title>High-quality reference genome and annotation aids understanding of berry development for evergreen blueberry (Vaccinium darrowii).</title>
        <authorList>
            <person name="Yu J."/>
            <person name="Hulse-Kemp A.M."/>
            <person name="Babiker E."/>
            <person name="Staton M."/>
        </authorList>
    </citation>
    <scope>NUCLEOTIDE SEQUENCE [LARGE SCALE GENOMIC DNA]</scope>
    <source>
        <strain evidence="2">cv. NJ 8807/NJ 8810</strain>
        <tissue evidence="1">Young leaf</tissue>
    </source>
</reference>
<dbReference type="Proteomes" id="UP000828048">
    <property type="component" value="Chromosome 2"/>
</dbReference>
<keyword evidence="2" id="KW-1185">Reference proteome</keyword>
<name>A0ACB7X3B8_9ERIC</name>
<comment type="caution">
    <text evidence="1">The sequence shown here is derived from an EMBL/GenBank/DDBJ whole genome shotgun (WGS) entry which is preliminary data.</text>
</comment>
<proteinExistence type="predicted"/>
<protein>
    <submittedName>
        <fullName evidence="1">Uncharacterized protein</fullName>
    </submittedName>
</protein>
<sequence>MANAMVLLCKRGNSTCGILFCRDMTFQLLVKKLLGKWNDLIEGSFSLSLSLRGHPNCFLDSQDDLDVLVTLAVALEISSGDVVVRDLAGGSCSDSTVVDASSSSSKGSGGEVGLLCAATTEVDLLPTFIHHETKVLKSAPWVDVLREVGQVFVGGVVSFRDSLCKYSLYHGFKFDYVRNYAQTVKANCSQRLTNRNCLWSIKAKLERHSGYFWIKEFNNVHTCGSDALSSSRSRASSRLIGRLISDEIRVTPSKRPFEYLQDMKMDFGVDALGGMETKRKKHLLNLFGLCAYVPTVSQFDALLTQLKEEGRDRVQCFLQNLSKEHWCHAHFPGKRYSELTSNIVECFNSWIRKERRLPIRDLVDKIRIKVMEKMSVRRDLAMKWKCDVCPEMDRRITQLFKESRAWTVKKSSDGKHIGKNLKEYVDRYYLVDSYREAYSKSINPIPTISKADFVAENDNVLLSPLCKRPPGRPRTERIPLTGVQVRKVKCGRCGKTGHHNRATCTEPLVG</sequence>
<evidence type="ECO:0000313" key="1">
    <source>
        <dbReference type="EMBL" id="KAH7835025.1"/>
    </source>
</evidence>
<evidence type="ECO:0000313" key="2">
    <source>
        <dbReference type="Proteomes" id="UP000828048"/>
    </source>
</evidence>
<dbReference type="EMBL" id="CM037152">
    <property type="protein sequence ID" value="KAH7835025.1"/>
    <property type="molecule type" value="Genomic_DNA"/>
</dbReference>
<organism evidence="1 2">
    <name type="scientific">Vaccinium darrowii</name>
    <dbReference type="NCBI Taxonomy" id="229202"/>
    <lineage>
        <taxon>Eukaryota</taxon>
        <taxon>Viridiplantae</taxon>
        <taxon>Streptophyta</taxon>
        <taxon>Embryophyta</taxon>
        <taxon>Tracheophyta</taxon>
        <taxon>Spermatophyta</taxon>
        <taxon>Magnoliopsida</taxon>
        <taxon>eudicotyledons</taxon>
        <taxon>Gunneridae</taxon>
        <taxon>Pentapetalae</taxon>
        <taxon>asterids</taxon>
        <taxon>Ericales</taxon>
        <taxon>Ericaceae</taxon>
        <taxon>Vaccinioideae</taxon>
        <taxon>Vaccinieae</taxon>
        <taxon>Vaccinium</taxon>
    </lineage>
</organism>
<gene>
    <name evidence="1" type="ORF">Vadar_022164</name>
</gene>
<accession>A0ACB7X3B8</accession>